<dbReference type="InterPro" id="IPR029510">
    <property type="entry name" value="Ald_DH_CS_GLU"/>
</dbReference>
<evidence type="ECO:0000256" key="4">
    <source>
        <dbReference type="ARBA" id="ARBA00049194"/>
    </source>
</evidence>
<evidence type="ECO:0000313" key="9">
    <source>
        <dbReference type="Proteomes" id="UP001610446"/>
    </source>
</evidence>
<comment type="catalytic activity">
    <reaction evidence="4">
        <text>an aldehyde + NAD(+) + H2O = a carboxylate + NADH + 2 H(+)</text>
        <dbReference type="Rhea" id="RHEA:16185"/>
        <dbReference type="ChEBI" id="CHEBI:15377"/>
        <dbReference type="ChEBI" id="CHEBI:15378"/>
        <dbReference type="ChEBI" id="CHEBI:17478"/>
        <dbReference type="ChEBI" id="CHEBI:29067"/>
        <dbReference type="ChEBI" id="CHEBI:57540"/>
        <dbReference type="ChEBI" id="CHEBI:57945"/>
        <dbReference type="EC" id="1.2.1.3"/>
    </reaction>
</comment>
<evidence type="ECO:0000256" key="1">
    <source>
        <dbReference type="ARBA" id="ARBA00009986"/>
    </source>
</evidence>
<evidence type="ECO:0000256" key="2">
    <source>
        <dbReference type="ARBA" id="ARBA00023002"/>
    </source>
</evidence>
<dbReference type="InterPro" id="IPR016163">
    <property type="entry name" value="Ald_DH_C"/>
</dbReference>
<dbReference type="CDD" id="cd07106">
    <property type="entry name" value="ALDH_AldA-AAD23400"/>
    <property type="match status" value="1"/>
</dbReference>
<comment type="similarity">
    <text evidence="1 6">Belongs to the aldehyde dehydrogenase family.</text>
</comment>
<keyword evidence="2 6" id="KW-0560">Oxidoreductase</keyword>
<name>A0ABR4K9B0_9EURO</name>
<proteinExistence type="inferred from homology"/>
<organism evidence="8 9">
    <name type="scientific">Aspergillus pseudoustus</name>
    <dbReference type="NCBI Taxonomy" id="1810923"/>
    <lineage>
        <taxon>Eukaryota</taxon>
        <taxon>Fungi</taxon>
        <taxon>Dikarya</taxon>
        <taxon>Ascomycota</taxon>
        <taxon>Pezizomycotina</taxon>
        <taxon>Eurotiomycetes</taxon>
        <taxon>Eurotiomycetidae</taxon>
        <taxon>Eurotiales</taxon>
        <taxon>Aspergillaceae</taxon>
        <taxon>Aspergillus</taxon>
        <taxon>Aspergillus subgen. Nidulantes</taxon>
    </lineage>
</organism>
<feature type="domain" description="Aldehyde dehydrogenase" evidence="7">
    <location>
        <begin position="35"/>
        <end position="476"/>
    </location>
</feature>
<feature type="active site" evidence="5">
    <location>
        <position position="254"/>
    </location>
</feature>
<dbReference type="InterPro" id="IPR044086">
    <property type="entry name" value="LUC3-like"/>
</dbReference>
<dbReference type="PANTHER" id="PTHR11699">
    <property type="entry name" value="ALDEHYDE DEHYDROGENASE-RELATED"/>
    <property type="match status" value="1"/>
</dbReference>
<dbReference type="Gene3D" id="3.40.605.10">
    <property type="entry name" value="Aldehyde Dehydrogenase, Chain A, domain 1"/>
    <property type="match status" value="1"/>
</dbReference>
<sequence length="486" mass="52159">MAATSVKKGAAPDFSSFANVIDGRLVTGVTTSFGLNPATEKPNPKVPIATLDDVNFAVEAAQRASKSWVKTTLAERAAAVNAFAAAITGNRDQFAGLLTQEQGKPLAEACGEVDAGSFWLTETAKLGLQDEIIEDSSDRRVTVRYTPLGVAVGIIPWNFPVQQTCGKIGPAVMTGNSIILKPSPFTPYCALKLGELAQQFFPPGVIQVLNGDDNLGPWLTTHRGINKISFTGSTATGRRIMQAVAGSFKRVTLEMGGNDAAIVCEDVDVGSVVKKVAGLAFTNAGQVCMAIKRIFVHAGIYEPFREALVNYMRSLKVGDGADPGVHVGPIQNMVQYKKVKSYIEEVQGQGLKSTAGDQELKPEGFFVNPMLVERPPDDARIVVEEPFGPIVPILTWEKEEEVIKRANNTTMGLGASVWSKDKVRGKRIAEQLEAGTVWINTHLEPSPTIPFGGFKDSAVGVEYSTAGMRAFCNLQAIVKKKSAEEM</sequence>
<evidence type="ECO:0000256" key="5">
    <source>
        <dbReference type="PROSITE-ProRule" id="PRU10007"/>
    </source>
</evidence>
<dbReference type="SUPFAM" id="SSF53720">
    <property type="entry name" value="ALDH-like"/>
    <property type="match status" value="1"/>
</dbReference>
<evidence type="ECO:0000256" key="3">
    <source>
        <dbReference type="ARBA" id="ARBA00024226"/>
    </source>
</evidence>
<dbReference type="EC" id="1.2.1.3" evidence="3"/>
<reference evidence="8 9" key="1">
    <citation type="submission" date="2024-07" db="EMBL/GenBank/DDBJ databases">
        <title>Section-level genome sequencing and comparative genomics of Aspergillus sections Usti and Cavernicolus.</title>
        <authorList>
            <consortium name="Lawrence Berkeley National Laboratory"/>
            <person name="Nybo J.L."/>
            <person name="Vesth T.C."/>
            <person name="Theobald S."/>
            <person name="Frisvad J.C."/>
            <person name="Larsen T.O."/>
            <person name="Kjaerboelling I."/>
            <person name="Rothschild-Mancinelli K."/>
            <person name="Lyhne E.K."/>
            <person name="Kogle M.E."/>
            <person name="Barry K."/>
            <person name="Clum A."/>
            <person name="Na H."/>
            <person name="Ledsgaard L."/>
            <person name="Lin J."/>
            <person name="Lipzen A."/>
            <person name="Kuo A."/>
            <person name="Riley R."/>
            <person name="Mondo S."/>
            <person name="Labutti K."/>
            <person name="Haridas S."/>
            <person name="Pangalinan J."/>
            <person name="Salamov A.A."/>
            <person name="Simmons B.A."/>
            <person name="Magnuson J.K."/>
            <person name="Chen J."/>
            <person name="Drula E."/>
            <person name="Henrissat B."/>
            <person name="Wiebenga A."/>
            <person name="Lubbers R.J."/>
            <person name="Gomes A.C."/>
            <person name="Makela M.R."/>
            <person name="Stajich J."/>
            <person name="Grigoriev I.V."/>
            <person name="Mortensen U.H."/>
            <person name="De Vries R.P."/>
            <person name="Baker S.E."/>
            <person name="Andersen M.R."/>
        </authorList>
    </citation>
    <scope>NUCLEOTIDE SEQUENCE [LARGE SCALE GENOMIC DNA]</scope>
    <source>
        <strain evidence="8 9">CBS 123904</strain>
    </source>
</reference>
<dbReference type="Gene3D" id="3.40.309.10">
    <property type="entry name" value="Aldehyde Dehydrogenase, Chain A, domain 2"/>
    <property type="match status" value="1"/>
</dbReference>
<dbReference type="PROSITE" id="PS00687">
    <property type="entry name" value="ALDEHYDE_DEHYDR_GLU"/>
    <property type="match status" value="1"/>
</dbReference>
<dbReference type="InterPro" id="IPR016161">
    <property type="entry name" value="Ald_DH/histidinol_DH"/>
</dbReference>
<dbReference type="InterPro" id="IPR015590">
    <property type="entry name" value="Aldehyde_DH_dom"/>
</dbReference>
<dbReference type="EMBL" id="JBFXLU010000046">
    <property type="protein sequence ID" value="KAL2848866.1"/>
    <property type="molecule type" value="Genomic_DNA"/>
</dbReference>
<comment type="caution">
    <text evidence="8">The sequence shown here is derived from an EMBL/GenBank/DDBJ whole genome shotgun (WGS) entry which is preliminary data.</text>
</comment>
<dbReference type="Pfam" id="PF00171">
    <property type="entry name" value="Aldedh"/>
    <property type="match status" value="1"/>
</dbReference>
<dbReference type="PROSITE" id="PS00070">
    <property type="entry name" value="ALDEHYDE_DEHYDR_CYS"/>
    <property type="match status" value="1"/>
</dbReference>
<dbReference type="InterPro" id="IPR016162">
    <property type="entry name" value="Ald_DH_N"/>
</dbReference>
<keyword evidence="9" id="KW-1185">Reference proteome</keyword>
<gene>
    <name evidence="8" type="ORF">BJY01DRAFT_262401</name>
</gene>
<evidence type="ECO:0000259" key="7">
    <source>
        <dbReference type="Pfam" id="PF00171"/>
    </source>
</evidence>
<protein>
    <recommendedName>
        <fullName evidence="3">aldehyde dehydrogenase (NAD(+))</fullName>
        <ecNumber evidence="3">1.2.1.3</ecNumber>
    </recommendedName>
</protein>
<evidence type="ECO:0000313" key="8">
    <source>
        <dbReference type="EMBL" id="KAL2848866.1"/>
    </source>
</evidence>
<accession>A0ABR4K9B0</accession>
<dbReference type="Proteomes" id="UP001610446">
    <property type="component" value="Unassembled WGS sequence"/>
</dbReference>
<evidence type="ECO:0000256" key="6">
    <source>
        <dbReference type="RuleBase" id="RU003345"/>
    </source>
</evidence>
<dbReference type="InterPro" id="IPR016160">
    <property type="entry name" value="Ald_DH_CS_CYS"/>
</dbReference>